<reference evidence="2 3" key="1">
    <citation type="journal article" date="2015" name="Proc. Natl. Acad. Sci. U.S.A.">
        <title>The resurrection genome of Boea hygrometrica: A blueprint for survival of dehydration.</title>
        <authorList>
            <person name="Xiao L."/>
            <person name="Yang G."/>
            <person name="Zhang L."/>
            <person name="Yang X."/>
            <person name="Zhao S."/>
            <person name="Ji Z."/>
            <person name="Zhou Q."/>
            <person name="Hu M."/>
            <person name="Wang Y."/>
            <person name="Chen M."/>
            <person name="Xu Y."/>
            <person name="Jin H."/>
            <person name="Xiao X."/>
            <person name="Hu G."/>
            <person name="Bao F."/>
            <person name="Hu Y."/>
            <person name="Wan P."/>
            <person name="Li L."/>
            <person name="Deng X."/>
            <person name="Kuang T."/>
            <person name="Xiang C."/>
            <person name="Zhu J.K."/>
            <person name="Oliver M.J."/>
            <person name="He Y."/>
        </authorList>
    </citation>
    <scope>NUCLEOTIDE SEQUENCE [LARGE SCALE GENOMIC DNA]</scope>
    <source>
        <strain evidence="3">cv. XS01</strain>
    </source>
</reference>
<evidence type="ECO:0000313" key="2">
    <source>
        <dbReference type="EMBL" id="KZV46108.1"/>
    </source>
</evidence>
<dbReference type="EMBL" id="KQ995710">
    <property type="protein sequence ID" value="KZV46108.1"/>
    <property type="molecule type" value="Genomic_DNA"/>
</dbReference>
<proteinExistence type="predicted"/>
<gene>
    <name evidence="2" type="ORF">F511_30685</name>
</gene>
<accession>A0A2Z7CGQ6</accession>
<dbReference type="AlphaFoldDB" id="A0A2Z7CGQ6"/>
<sequence length="100" mass="10528">MARSRLGVDGTMAGRETHAWGGDVRRASFASRRGSGLGGRTVNIPTGRWRRMSELVGFVGLDRFGSTGPIEHAEPLGSLGLNGAGDDPTDEYIPTGGEDL</sequence>
<evidence type="ECO:0000313" key="3">
    <source>
        <dbReference type="Proteomes" id="UP000250235"/>
    </source>
</evidence>
<dbReference type="Proteomes" id="UP000250235">
    <property type="component" value="Unassembled WGS sequence"/>
</dbReference>
<evidence type="ECO:0000256" key="1">
    <source>
        <dbReference type="SAM" id="MobiDB-lite"/>
    </source>
</evidence>
<keyword evidence="3" id="KW-1185">Reference proteome</keyword>
<protein>
    <submittedName>
        <fullName evidence="2">Uncharacterized protein</fullName>
    </submittedName>
</protein>
<feature type="region of interest" description="Disordered" evidence="1">
    <location>
        <begin position="75"/>
        <end position="100"/>
    </location>
</feature>
<name>A0A2Z7CGQ6_9LAMI</name>
<organism evidence="2 3">
    <name type="scientific">Dorcoceras hygrometricum</name>
    <dbReference type="NCBI Taxonomy" id="472368"/>
    <lineage>
        <taxon>Eukaryota</taxon>
        <taxon>Viridiplantae</taxon>
        <taxon>Streptophyta</taxon>
        <taxon>Embryophyta</taxon>
        <taxon>Tracheophyta</taxon>
        <taxon>Spermatophyta</taxon>
        <taxon>Magnoliopsida</taxon>
        <taxon>eudicotyledons</taxon>
        <taxon>Gunneridae</taxon>
        <taxon>Pentapetalae</taxon>
        <taxon>asterids</taxon>
        <taxon>lamiids</taxon>
        <taxon>Lamiales</taxon>
        <taxon>Gesneriaceae</taxon>
        <taxon>Didymocarpoideae</taxon>
        <taxon>Trichosporeae</taxon>
        <taxon>Loxocarpinae</taxon>
        <taxon>Dorcoceras</taxon>
    </lineage>
</organism>